<keyword evidence="1" id="KW-0732">Signal</keyword>
<dbReference type="OrthoDB" id="10676431at2759"/>
<evidence type="ECO:0000256" key="1">
    <source>
        <dbReference type="SAM" id="SignalP"/>
    </source>
</evidence>
<name>A0A8J2SV18_9STRA</name>
<evidence type="ECO:0000313" key="2">
    <source>
        <dbReference type="EMBL" id="CAH0377735.1"/>
    </source>
</evidence>
<feature type="signal peptide" evidence="1">
    <location>
        <begin position="1"/>
        <end position="19"/>
    </location>
</feature>
<comment type="caution">
    <text evidence="2">The sequence shown here is derived from an EMBL/GenBank/DDBJ whole genome shotgun (WGS) entry which is preliminary data.</text>
</comment>
<protein>
    <submittedName>
        <fullName evidence="2">Uncharacterized protein</fullName>
    </submittedName>
</protein>
<keyword evidence="3" id="KW-1185">Reference proteome</keyword>
<reference evidence="2" key="1">
    <citation type="submission" date="2021-11" db="EMBL/GenBank/DDBJ databases">
        <authorList>
            <consortium name="Genoscope - CEA"/>
            <person name="William W."/>
        </authorList>
    </citation>
    <scope>NUCLEOTIDE SEQUENCE</scope>
</reference>
<evidence type="ECO:0000313" key="3">
    <source>
        <dbReference type="Proteomes" id="UP000789595"/>
    </source>
</evidence>
<proteinExistence type="predicted"/>
<gene>
    <name evidence="2" type="ORF">PECAL_5P22660</name>
</gene>
<organism evidence="2 3">
    <name type="scientific">Pelagomonas calceolata</name>
    <dbReference type="NCBI Taxonomy" id="35677"/>
    <lineage>
        <taxon>Eukaryota</taxon>
        <taxon>Sar</taxon>
        <taxon>Stramenopiles</taxon>
        <taxon>Ochrophyta</taxon>
        <taxon>Pelagophyceae</taxon>
        <taxon>Pelagomonadales</taxon>
        <taxon>Pelagomonadaceae</taxon>
        <taxon>Pelagomonas</taxon>
    </lineage>
</organism>
<dbReference type="EMBL" id="CAKKNE010000005">
    <property type="protein sequence ID" value="CAH0377735.1"/>
    <property type="molecule type" value="Genomic_DNA"/>
</dbReference>
<accession>A0A8J2SV18</accession>
<feature type="chain" id="PRO_5035179633" evidence="1">
    <location>
        <begin position="20"/>
        <end position="190"/>
    </location>
</feature>
<dbReference type="AlphaFoldDB" id="A0A8J2SV18"/>
<sequence length="190" mass="21602">MLPLLCWLLLAGHAAAAEADYTYNVSDPVYTKLTDQLQRLKRQRKPLRLKVNSHTGAGKTYFIRHHDAKYLGCRLLDFDDFEGANRSSALLLAYDACAVLLGSAHLDKHSSLPDVAYVFVVPFLKDIRRNVAKRNEAVGDKHHERWSNETYILKKREQTLGKVFRGGRQRFPVFSSFEEGVLFCAEAYGV</sequence>
<dbReference type="Proteomes" id="UP000789595">
    <property type="component" value="Unassembled WGS sequence"/>
</dbReference>